<sequence>MNNIFEGVDLKDVAIIISGLITAISTITAMIVTSRYNLKIAKANIENQNKQKEYELKIQRIEDFYYLYEKWEMGYQLIYLDFLRCYFGKKDFKQVMEAPEELNKLLPGELQKIQMLLNIHFPELLIHHSKVNAARKLITPFLTDPNSSGLKKEDFFRLQESFEKVSRDFKNETAKIAQKIKIH</sequence>
<name>A0ABU0XZ92_9BURK</name>
<comment type="caution">
    <text evidence="2">The sequence shown here is derived from an EMBL/GenBank/DDBJ whole genome shotgun (WGS) entry which is preliminary data.</text>
</comment>
<keyword evidence="1" id="KW-0472">Membrane</keyword>
<evidence type="ECO:0000313" key="2">
    <source>
        <dbReference type="EMBL" id="MDQ4628688.1"/>
    </source>
</evidence>
<evidence type="ECO:0000256" key="1">
    <source>
        <dbReference type="SAM" id="Phobius"/>
    </source>
</evidence>
<keyword evidence="1" id="KW-1133">Transmembrane helix</keyword>
<reference evidence="2 3" key="1">
    <citation type="submission" date="2023-08" db="EMBL/GenBank/DDBJ databases">
        <title>Draft genome sequence of Janthinobacterium lividum.</title>
        <authorList>
            <person name="Chun B.H."/>
            <person name="Lee Y."/>
        </authorList>
    </citation>
    <scope>NUCLEOTIDE SEQUENCE [LARGE SCALE GENOMIC DNA]</scope>
    <source>
        <strain evidence="2 3">AMJK</strain>
    </source>
</reference>
<keyword evidence="1" id="KW-0812">Transmembrane</keyword>
<keyword evidence="3" id="KW-1185">Reference proteome</keyword>
<protein>
    <recommendedName>
        <fullName evidence="4">DUF4760 domain-containing protein</fullName>
    </recommendedName>
</protein>
<evidence type="ECO:0008006" key="4">
    <source>
        <dbReference type="Google" id="ProtNLM"/>
    </source>
</evidence>
<feature type="transmembrane region" description="Helical" evidence="1">
    <location>
        <begin position="13"/>
        <end position="32"/>
    </location>
</feature>
<organism evidence="2 3">
    <name type="scientific">Janthinobacterium lividum</name>
    <dbReference type="NCBI Taxonomy" id="29581"/>
    <lineage>
        <taxon>Bacteria</taxon>
        <taxon>Pseudomonadati</taxon>
        <taxon>Pseudomonadota</taxon>
        <taxon>Betaproteobacteria</taxon>
        <taxon>Burkholderiales</taxon>
        <taxon>Oxalobacteraceae</taxon>
        <taxon>Janthinobacterium</taxon>
    </lineage>
</organism>
<dbReference type="Proteomes" id="UP001237592">
    <property type="component" value="Unassembled WGS sequence"/>
</dbReference>
<dbReference type="EMBL" id="JAVFKP010000006">
    <property type="protein sequence ID" value="MDQ4628688.1"/>
    <property type="molecule type" value="Genomic_DNA"/>
</dbReference>
<evidence type="ECO:0000313" key="3">
    <source>
        <dbReference type="Proteomes" id="UP001237592"/>
    </source>
</evidence>
<accession>A0ABU0XZ92</accession>
<proteinExistence type="predicted"/>
<gene>
    <name evidence="2" type="ORF">RB624_22655</name>
</gene>
<dbReference type="RefSeq" id="WP_307780270.1">
    <property type="nucleotide sequence ID" value="NZ_JAVFKP010000006.1"/>
</dbReference>